<dbReference type="InterPro" id="IPR004104">
    <property type="entry name" value="Gfo/Idh/MocA-like_OxRdtase_C"/>
</dbReference>
<dbReference type="GO" id="GO:0000166">
    <property type="term" value="F:nucleotide binding"/>
    <property type="evidence" value="ECO:0007669"/>
    <property type="project" value="InterPro"/>
</dbReference>
<dbReference type="PANTHER" id="PTHR43377">
    <property type="entry name" value="BILIVERDIN REDUCTASE A"/>
    <property type="match status" value="1"/>
</dbReference>
<dbReference type="AlphaFoldDB" id="K1QM90"/>
<dbReference type="Gene3D" id="3.30.360.10">
    <property type="entry name" value="Dihydrodipicolinate Reductase, domain 2"/>
    <property type="match status" value="1"/>
</dbReference>
<evidence type="ECO:0000259" key="2">
    <source>
        <dbReference type="Pfam" id="PF02894"/>
    </source>
</evidence>
<dbReference type="Gene3D" id="3.40.50.720">
    <property type="entry name" value="NAD(P)-binding Rossmann-like Domain"/>
    <property type="match status" value="1"/>
</dbReference>
<dbReference type="SUPFAM" id="SSF51735">
    <property type="entry name" value="NAD(P)-binding Rossmann-fold domains"/>
    <property type="match status" value="1"/>
</dbReference>
<name>K1QM90_MAGGI</name>
<dbReference type="SUPFAM" id="SSF55347">
    <property type="entry name" value="Glyceraldehyde-3-phosphate dehydrogenase-like, C-terminal domain"/>
    <property type="match status" value="1"/>
</dbReference>
<dbReference type="PANTHER" id="PTHR43377:SF2">
    <property type="entry name" value="BINDING ROSSMANN FOLD OXIDOREDUCTASE, PUTATIVE (AFU_ORTHOLOGUE AFUA_4G00560)-RELATED"/>
    <property type="match status" value="1"/>
</dbReference>
<dbReference type="InterPro" id="IPR051450">
    <property type="entry name" value="Gfo/Idh/MocA_Oxidoreductases"/>
</dbReference>
<dbReference type="Pfam" id="PF02894">
    <property type="entry name" value="GFO_IDH_MocA_C"/>
    <property type="match status" value="1"/>
</dbReference>
<feature type="domain" description="Gfo/Idh/MocA-like oxidoreductase C-terminal" evidence="2">
    <location>
        <begin position="152"/>
        <end position="363"/>
    </location>
</feature>
<organism evidence="3">
    <name type="scientific">Magallana gigas</name>
    <name type="common">Pacific oyster</name>
    <name type="synonym">Crassostrea gigas</name>
    <dbReference type="NCBI Taxonomy" id="29159"/>
    <lineage>
        <taxon>Eukaryota</taxon>
        <taxon>Metazoa</taxon>
        <taxon>Spiralia</taxon>
        <taxon>Lophotrochozoa</taxon>
        <taxon>Mollusca</taxon>
        <taxon>Bivalvia</taxon>
        <taxon>Autobranchia</taxon>
        <taxon>Pteriomorphia</taxon>
        <taxon>Ostreida</taxon>
        <taxon>Ostreoidea</taxon>
        <taxon>Ostreidae</taxon>
        <taxon>Magallana</taxon>
    </lineage>
</organism>
<dbReference type="InterPro" id="IPR036291">
    <property type="entry name" value="NAD(P)-bd_dom_sf"/>
</dbReference>
<dbReference type="InParanoid" id="K1QM90"/>
<feature type="domain" description="Gfo/Idh/MocA-like oxidoreductase N-terminal" evidence="1">
    <location>
        <begin position="20"/>
        <end position="139"/>
    </location>
</feature>
<accession>K1QM90</accession>
<evidence type="ECO:0000313" key="3">
    <source>
        <dbReference type="EMBL" id="EKC32184.1"/>
    </source>
</evidence>
<evidence type="ECO:0000259" key="1">
    <source>
        <dbReference type="Pfam" id="PF01408"/>
    </source>
</evidence>
<gene>
    <name evidence="3" type="ORF">CGI_10014419</name>
</gene>
<protein>
    <submittedName>
        <fullName evidence="3">Putative oxidoreductase yteT</fullName>
    </submittedName>
</protein>
<sequence length="469" mass="53151">MRLQKLSKMSGNEKNKTTAIVIGAGMRGYGYSYYQRMKPDRFRVIAVADPKKYQREKLQTLCGISDDMAFKDWREVVEKEKFADCVIICTQDKLHKEPTVAFAKKGYHILLEKPMATTEEDCREIVRVCKENNVFLSVCHVLRYTPWVRKIKELIDSGAIGDVVNIQHLEPVGYWHFAHSYVRGNWHNESESSPSLLAKCCHDVDLVCHWMGERKCQRVSSFGHLSHFNKENKPKKAANRCLECPKELESKCPYSAKKIYIEDGIKASNTGWPVFVLTAGPPDIENVTEALRTGPYGRCVYDMDNDVMSQQVVNMQFTGGATASLSMIGFTGSVCTREVSVFGTKGEIRYKDGDESVSQVDFTTRRRCTYLFTVLRERENDLYTKLIKANVYLSTDKHKLESKSGPLSGHGGGDQVLIESFVSAIYHKDFSKIHTGADETLASHLVVFAAEKARKENRVVTINEDLSFE</sequence>
<proteinExistence type="predicted"/>
<dbReference type="InterPro" id="IPR000683">
    <property type="entry name" value="Gfo/Idh/MocA-like_OxRdtase_N"/>
</dbReference>
<dbReference type="EMBL" id="JH816847">
    <property type="protein sequence ID" value="EKC32184.1"/>
    <property type="molecule type" value="Genomic_DNA"/>
</dbReference>
<dbReference type="HOGENOM" id="CLU_023194_4_2_1"/>
<reference evidence="3" key="1">
    <citation type="journal article" date="2012" name="Nature">
        <title>The oyster genome reveals stress adaptation and complexity of shell formation.</title>
        <authorList>
            <person name="Zhang G."/>
            <person name="Fang X."/>
            <person name="Guo X."/>
            <person name="Li L."/>
            <person name="Luo R."/>
            <person name="Xu F."/>
            <person name="Yang P."/>
            <person name="Zhang L."/>
            <person name="Wang X."/>
            <person name="Qi H."/>
            <person name="Xiong Z."/>
            <person name="Que H."/>
            <person name="Xie Y."/>
            <person name="Holland P.W."/>
            <person name="Paps J."/>
            <person name="Zhu Y."/>
            <person name="Wu F."/>
            <person name="Chen Y."/>
            <person name="Wang J."/>
            <person name="Peng C."/>
            <person name="Meng J."/>
            <person name="Yang L."/>
            <person name="Liu J."/>
            <person name="Wen B."/>
            <person name="Zhang N."/>
            <person name="Huang Z."/>
            <person name="Zhu Q."/>
            <person name="Feng Y."/>
            <person name="Mount A."/>
            <person name="Hedgecock D."/>
            <person name="Xu Z."/>
            <person name="Liu Y."/>
            <person name="Domazet-Loso T."/>
            <person name="Du Y."/>
            <person name="Sun X."/>
            <person name="Zhang S."/>
            <person name="Liu B."/>
            <person name="Cheng P."/>
            <person name="Jiang X."/>
            <person name="Li J."/>
            <person name="Fan D."/>
            <person name="Wang W."/>
            <person name="Fu W."/>
            <person name="Wang T."/>
            <person name="Wang B."/>
            <person name="Zhang J."/>
            <person name="Peng Z."/>
            <person name="Li Y."/>
            <person name="Li N."/>
            <person name="Wang J."/>
            <person name="Chen M."/>
            <person name="He Y."/>
            <person name="Tan F."/>
            <person name="Song X."/>
            <person name="Zheng Q."/>
            <person name="Huang R."/>
            <person name="Yang H."/>
            <person name="Du X."/>
            <person name="Chen L."/>
            <person name="Yang M."/>
            <person name="Gaffney P.M."/>
            <person name="Wang S."/>
            <person name="Luo L."/>
            <person name="She Z."/>
            <person name="Ming Y."/>
            <person name="Huang W."/>
            <person name="Zhang S."/>
            <person name="Huang B."/>
            <person name="Zhang Y."/>
            <person name="Qu T."/>
            <person name="Ni P."/>
            <person name="Miao G."/>
            <person name="Wang J."/>
            <person name="Wang Q."/>
            <person name="Steinberg C.E."/>
            <person name="Wang H."/>
            <person name="Li N."/>
            <person name="Qian L."/>
            <person name="Zhang G."/>
            <person name="Li Y."/>
            <person name="Yang H."/>
            <person name="Liu X."/>
            <person name="Wang J."/>
            <person name="Yin Y."/>
            <person name="Wang J."/>
        </authorList>
    </citation>
    <scope>NUCLEOTIDE SEQUENCE [LARGE SCALE GENOMIC DNA]</scope>
    <source>
        <strain evidence="3">05x7-T-G4-1.051#20</strain>
    </source>
</reference>
<dbReference type="Pfam" id="PF01408">
    <property type="entry name" value="GFO_IDH_MocA"/>
    <property type="match status" value="1"/>
</dbReference>